<dbReference type="KEGG" id="kim:G3T16_05430"/>
<dbReference type="AlphaFoldDB" id="A0A6C0U3I0"/>
<keyword evidence="1" id="KW-0805">Transcription regulation</keyword>
<evidence type="ECO:0000313" key="7">
    <source>
        <dbReference type="Proteomes" id="UP000477680"/>
    </source>
</evidence>
<name>A0A6C0U3I0_9GAMM</name>
<keyword evidence="7" id="KW-1185">Reference proteome</keyword>
<dbReference type="Pfam" id="PF01047">
    <property type="entry name" value="MarR"/>
    <property type="match status" value="1"/>
</dbReference>
<protein>
    <submittedName>
        <fullName evidence="6">MarR family transcriptional regulator</fullName>
    </submittedName>
</protein>
<evidence type="ECO:0000256" key="3">
    <source>
        <dbReference type="ARBA" id="ARBA00023163"/>
    </source>
</evidence>
<feature type="compositionally biased region" description="Basic residues" evidence="4">
    <location>
        <begin position="1"/>
        <end position="10"/>
    </location>
</feature>
<dbReference type="SMART" id="SM00347">
    <property type="entry name" value="HTH_MARR"/>
    <property type="match status" value="1"/>
</dbReference>
<dbReference type="InterPro" id="IPR000835">
    <property type="entry name" value="HTH_MarR-typ"/>
</dbReference>
<keyword evidence="3" id="KW-0804">Transcription</keyword>
<sequence length="178" mass="20501">MKPRKKPRAPRRSEPFNEPHNIQASHIDLEPIFEGQVDYLVRMIRILEIRAIDVLLEPMDLTLSAWYPLAVLRELDGMSQRELGIRLNLKDAAIGKAVDFLEKAGLVQRMTGKDRRKALVFLTDGGKKVAEDVAAKRQQLLEVITEGFSEREAKLFPKLLERCYMNINNFVESQKEQE</sequence>
<dbReference type="GO" id="GO:0003677">
    <property type="term" value="F:DNA binding"/>
    <property type="evidence" value="ECO:0007669"/>
    <property type="project" value="UniProtKB-KW"/>
</dbReference>
<dbReference type="PANTHER" id="PTHR42756">
    <property type="entry name" value="TRANSCRIPTIONAL REGULATOR, MARR"/>
    <property type="match status" value="1"/>
</dbReference>
<dbReference type="EMBL" id="CP048711">
    <property type="protein sequence ID" value="QIB64915.1"/>
    <property type="molecule type" value="Genomic_DNA"/>
</dbReference>
<dbReference type="PROSITE" id="PS50995">
    <property type="entry name" value="HTH_MARR_2"/>
    <property type="match status" value="1"/>
</dbReference>
<dbReference type="InterPro" id="IPR036390">
    <property type="entry name" value="WH_DNA-bd_sf"/>
</dbReference>
<reference evidence="6 7" key="1">
    <citation type="submission" date="2020-02" db="EMBL/GenBank/DDBJ databases">
        <title>Genome sequencing for Kineobactrum sp. M2.</title>
        <authorList>
            <person name="Park S.-J."/>
        </authorList>
    </citation>
    <scope>NUCLEOTIDE SEQUENCE [LARGE SCALE GENOMIC DNA]</scope>
    <source>
        <strain evidence="6 7">M2</strain>
    </source>
</reference>
<evidence type="ECO:0000256" key="4">
    <source>
        <dbReference type="SAM" id="MobiDB-lite"/>
    </source>
</evidence>
<evidence type="ECO:0000256" key="2">
    <source>
        <dbReference type="ARBA" id="ARBA00023125"/>
    </source>
</evidence>
<proteinExistence type="predicted"/>
<dbReference type="RefSeq" id="WP_163494164.1">
    <property type="nucleotide sequence ID" value="NZ_CP048711.1"/>
</dbReference>
<dbReference type="PRINTS" id="PR00598">
    <property type="entry name" value="HTHMARR"/>
</dbReference>
<keyword evidence="2" id="KW-0238">DNA-binding</keyword>
<dbReference type="Gene3D" id="1.10.10.10">
    <property type="entry name" value="Winged helix-like DNA-binding domain superfamily/Winged helix DNA-binding domain"/>
    <property type="match status" value="1"/>
</dbReference>
<feature type="region of interest" description="Disordered" evidence="4">
    <location>
        <begin position="1"/>
        <end position="20"/>
    </location>
</feature>
<evidence type="ECO:0000256" key="1">
    <source>
        <dbReference type="ARBA" id="ARBA00023015"/>
    </source>
</evidence>
<dbReference type="Proteomes" id="UP000477680">
    <property type="component" value="Chromosome"/>
</dbReference>
<dbReference type="PANTHER" id="PTHR42756:SF1">
    <property type="entry name" value="TRANSCRIPTIONAL REPRESSOR OF EMRAB OPERON"/>
    <property type="match status" value="1"/>
</dbReference>
<dbReference type="GO" id="GO:0003700">
    <property type="term" value="F:DNA-binding transcription factor activity"/>
    <property type="evidence" value="ECO:0007669"/>
    <property type="project" value="InterPro"/>
</dbReference>
<dbReference type="InterPro" id="IPR036388">
    <property type="entry name" value="WH-like_DNA-bd_sf"/>
</dbReference>
<evidence type="ECO:0000259" key="5">
    <source>
        <dbReference type="PROSITE" id="PS50995"/>
    </source>
</evidence>
<evidence type="ECO:0000313" key="6">
    <source>
        <dbReference type="EMBL" id="QIB64915.1"/>
    </source>
</evidence>
<feature type="domain" description="HTH marR-type" evidence="5">
    <location>
        <begin position="33"/>
        <end position="165"/>
    </location>
</feature>
<gene>
    <name evidence="6" type="ORF">G3T16_05430</name>
</gene>
<organism evidence="6 7">
    <name type="scientific">Kineobactrum salinum</name>
    <dbReference type="NCBI Taxonomy" id="2708301"/>
    <lineage>
        <taxon>Bacteria</taxon>
        <taxon>Pseudomonadati</taxon>
        <taxon>Pseudomonadota</taxon>
        <taxon>Gammaproteobacteria</taxon>
        <taxon>Cellvibrionales</taxon>
        <taxon>Halieaceae</taxon>
        <taxon>Kineobactrum</taxon>
    </lineage>
</organism>
<accession>A0A6C0U3I0</accession>
<dbReference type="SUPFAM" id="SSF46785">
    <property type="entry name" value="Winged helix' DNA-binding domain"/>
    <property type="match status" value="1"/>
</dbReference>